<sequence length="164" mass="18613">MSDNTAIPSWADERSFSAHLFALDGVQKIPVSHLSRFYAPLGSTGALQQGTTDDGWLRLNPAQTAMTLRFHYHSQTLNRLNFMLSLDSDRNRKLGISRNGYLGLYTYSNIDDFWKVEPLAWSENTLHCRIRDHQGQQVKVLASSPHHLTVNKGNILEFLVVRTS</sequence>
<dbReference type="Proteomes" id="UP000515680">
    <property type="component" value="Chromosome"/>
</dbReference>
<evidence type="ECO:0000313" key="1">
    <source>
        <dbReference type="EMBL" id="BBT42172.1"/>
    </source>
</evidence>
<protein>
    <submittedName>
        <fullName evidence="1">Uncharacterized protein</fullName>
    </submittedName>
</protein>
<proteinExistence type="predicted"/>
<gene>
    <name evidence="1" type="ORF">WP8W18C01_45130</name>
</gene>
<dbReference type="EMBL" id="AP022227">
    <property type="protein sequence ID" value="BBT42172.1"/>
    <property type="molecule type" value="Genomic_DNA"/>
</dbReference>
<organism evidence="1 2">
    <name type="scientific">Pseudomonas putida</name>
    <name type="common">Arthrobacter siderocapsulatus</name>
    <dbReference type="NCBI Taxonomy" id="303"/>
    <lineage>
        <taxon>Bacteria</taxon>
        <taxon>Pseudomonadati</taxon>
        <taxon>Pseudomonadota</taxon>
        <taxon>Gammaproteobacteria</taxon>
        <taxon>Pseudomonadales</taxon>
        <taxon>Pseudomonadaceae</taxon>
        <taxon>Pseudomonas</taxon>
    </lineage>
</organism>
<reference evidence="1 2" key="1">
    <citation type="submission" date="2019-12" db="EMBL/GenBank/DDBJ databases">
        <title>complete genome sequences of Pseudomonas putida str. WP8-W18-CRE-01 isolated from wastewater treatment plant effluent.</title>
        <authorList>
            <person name="Sekizuka T."/>
            <person name="Itokawa K."/>
            <person name="Yatsu K."/>
            <person name="Inamine Y."/>
            <person name="Kuroda M."/>
        </authorList>
    </citation>
    <scope>NUCLEOTIDE SEQUENCE [LARGE SCALE GENOMIC DNA]</scope>
    <source>
        <strain evidence="1 2">WP8-W18-CRE-01</strain>
    </source>
</reference>
<accession>A0A6S5U059</accession>
<dbReference type="AlphaFoldDB" id="A0A6S5U059"/>
<name>A0A6S5U059_PSEPU</name>
<evidence type="ECO:0000313" key="2">
    <source>
        <dbReference type="Proteomes" id="UP000515680"/>
    </source>
</evidence>
<dbReference type="RefSeq" id="WP_102082025.1">
    <property type="nucleotide sequence ID" value="NZ_AP022227.1"/>
</dbReference>